<dbReference type="PROSITE" id="PS50097">
    <property type="entry name" value="BTB"/>
    <property type="match status" value="1"/>
</dbReference>
<protein>
    <submittedName>
        <fullName evidence="4">BTB/POZ domain-containing protein</fullName>
    </submittedName>
</protein>
<gene>
    <name evidence="4" type="ORF">RCL2_000830700</name>
    <name evidence="3" type="ORF">RclHR1_00210002</name>
</gene>
<evidence type="ECO:0000313" key="5">
    <source>
        <dbReference type="Proteomes" id="UP000247702"/>
    </source>
</evidence>
<dbReference type="PANTHER" id="PTHR24410">
    <property type="entry name" value="HL07962P-RELATED"/>
    <property type="match status" value="1"/>
</dbReference>
<feature type="domain" description="BTB" evidence="1">
    <location>
        <begin position="23"/>
        <end position="96"/>
    </location>
</feature>
<dbReference type="CDD" id="cd18186">
    <property type="entry name" value="BTB_POZ_ZBTB_KLHL-like"/>
    <property type="match status" value="1"/>
</dbReference>
<dbReference type="InterPro" id="IPR011333">
    <property type="entry name" value="SKP1/BTB/POZ_sf"/>
</dbReference>
<sequence length="457" mass="53569">MSFEYPQEISNDYEKLLEAEKGHDVIIYAGENENLREIYAHSLILCARSQYFFAALYNDWVEKKDGIYIFKKPNISPQLFEIILRFIYCGKVDLTNLQGSETLKLLIAVDEFNIQTLVTCVQKHLISDREFLQENFMEVLQMVYCNELFTDLLNYCLEEIDMIFNSDKFITLEAHLLEFILKRDDLNLDEIEIWDGLIKWGLAQEQELDKDVSKWNKDDINIFKEILHKFIPLIRFHGISSKDYLDKVMPYKAVLSKELQDDVLKFYLVPKHKPTYNLLPRRFIDSTLVNREHIELFTNWIDKKGNDTKYKKAFYKFNLLYRASRDGNTATEFHTKCDNKGATIAIVKIKNSEQIVGGYNPLHWDLSYRYKSTNESFIFSFTNKNDLQTAKMVYSSGDQHSIYCGPIHGPSFGSGLYVNYNNNPNVWCSTHTSCYSSINLPKSMSVDNYEVFQVIRK</sequence>
<dbReference type="InterPro" id="IPR006571">
    <property type="entry name" value="TLDc_dom"/>
</dbReference>
<dbReference type="SUPFAM" id="SSF54695">
    <property type="entry name" value="POZ domain"/>
    <property type="match status" value="1"/>
</dbReference>
<dbReference type="PROSITE" id="PS51886">
    <property type="entry name" value="TLDC"/>
    <property type="match status" value="1"/>
</dbReference>
<dbReference type="InterPro" id="IPR051481">
    <property type="entry name" value="BTB-POZ/Galectin-3-binding"/>
</dbReference>
<dbReference type="Proteomes" id="UP000615446">
    <property type="component" value="Unassembled WGS sequence"/>
</dbReference>
<evidence type="ECO:0000259" key="1">
    <source>
        <dbReference type="PROSITE" id="PS50097"/>
    </source>
</evidence>
<reference evidence="4" key="2">
    <citation type="submission" date="2019-10" db="EMBL/GenBank/DDBJ databases">
        <title>Conservation and host-specific expression of non-tandemly repeated heterogenous ribosome RNA gene in arbuscular mycorrhizal fungi.</title>
        <authorList>
            <person name="Maeda T."/>
            <person name="Kobayashi Y."/>
            <person name="Nakagawa T."/>
            <person name="Ezawa T."/>
            <person name="Yamaguchi K."/>
            <person name="Bino T."/>
            <person name="Nishimoto Y."/>
            <person name="Shigenobu S."/>
            <person name="Kawaguchi M."/>
        </authorList>
    </citation>
    <scope>NUCLEOTIDE SEQUENCE</scope>
    <source>
        <strain evidence="4">HR1</strain>
    </source>
</reference>
<reference evidence="3 5" key="1">
    <citation type="submission" date="2017-11" db="EMBL/GenBank/DDBJ databases">
        <title>The genome of Rhizophagus clarus HR1 reveals common genetic basis of auxotrophy among arbuscular mycorrhizal fungi.</title>
        <authorList>
            <person name="Kobayashi Y."/>
        </authorList>
    </citation>
    <scope>NUCLEOTIDE SEQUENCE [LARGE SCALE GENOMIC DNA]</scope>
    <source>
        <strain evidence="3 5">HR1</strain>
    </source>
</reference>
<evidence type="ECO:0000313" key="3">
    <source>
        <dbReference type="EMBL" id="GBB93006.1"/>
    </source>
</evidence>
<keyword evidence="5" id="KW-1185">Reference proteome</keyword>
<evidence type="ECO:0000313" key="4">
    <source>
        <dbReference type="EMBL" id="GES81045.1"/>
    </source>
</evidence>
<dbReference type="SMART" id="SM00225">
    <property type="entry name" value="BTB"/>
    <property type="match status" value="1"/>
</dbReference>
<dbReference type="OrthoDB" id="298084at2759"/>
<proteinExistence type="predicted"/>
<dbReference type="EMBL" id="BLAL01000053">
    <property type="protein sequence ID" value="GES81045.1"/>
    <property type="molecule type" value="Genomic_DNA"/>
</dbReference>
<dbReference type="Pfam" id="PF07707">
    <property type="entry name" value="BACK"/>
    <property type="match status" value="1"/>
</dbReference>
<accession>A0A2Z6RL10</accession>
<dbReference type="PANTHER" id="PTHR24410:SF23">
    <property type="entry name" value="BTB DOMAIN-CONTAINING PROTEIN-RELATED"/>
    <property type="match status" value="1"/>
</dbReference>
<dbReference type="Pfam" id="PF00651">
    <property type="entry name" value="BTB"/>
    <property type="match status" value="1"/>
</dbReference>
<dbReference type="Proteomes" id="UP000247702">
    <property type="component" value="Unassembled WGS sequence"/>
</dbReference>
<dbReference type="SMART" id="SM00584">
    <property type="entry name" value="TLDc"/>
    <property type="match status" value="1"/>
</dbReference>
<dbReference type="Gene3D" id="1.25.40.420">
    <property type="match status" value="1"/>
</dbReference>
<dbReference type="EMBL" id="BEXD01001224">
    <property type="protein sequence ID" value="GBB93006.1"/>
    <property type="molecule type" value="Genomic_DNA"/>
</dbReference>
<dbReference type="AlphaFoldDB" id="A0A2Z6RL10"/>
<dbReference type="InterPro" id="IPR000210">
    <property type="entry name" value="BTB/POZ_dom"/>
</dbReference>
<name>A0A2Z6RL10_9GLOM</name>
<feature type="domain" description="TLDc" evidence="2">
    <location>
        <begin position="287"/>
        <end position="455"/>
    </location>
</feature>
<dbReference type="InterPro" id="IPR011705">
    <property type="entry name" value="BACK"/>
</dbReference>
<comment type="caution">
    <text evidence="3">The sequence shown here is derived from an EMBL/GenBank/DDBJ whole genome shotgun (WGS) entry which is preliminary data.</text>
</comment>
<dbReference type="Pfam" id="PF07534">
    <property type="entry name" value="TLD"/>
    <property type="match status" value="1"/>
</dbReference>
<evidence type="ECO:0000259" key="2">
    <source>
        <dbReference type="PROSITE" id="PS51886"/>
    </source>
</evidence>
<organism evidence="3 5">
    <name type="scientific">Rhizophagus clarus</name>
    <dbReference type="NCBI Taxonomy" id="94130"/>
    <lineage>
        <taxon>Eukaryota</taxon>
        <taxon>Fungi</taxon>
        <taxon>Fungi incertae sedis</taxon>
        <taxon>Mucoromycota</taxon>
        <taxon>Glomeromycotina</taxon>
        <taxon>Glomeromycetes</taxon>
        <taxon>Glomerales</taxon>
        <taxon>Glomeraceae</taxon>
        <taxon>Rhizophagus</taxon>
    </lineage>
</organism>
<dbReference type="Gene3D" id="3.30.710.10">
    <property type="entry name" value="Potassium Channel Kv1.1, Chain A"/>
    <property type="match status" value="1"/>
</dbReference>